<dbReference type="EMBL" id="JADNYJ010000510">
    <property type="protein sequence ID" value="KAF8868984.1"/>
    <property type="molecule type" value="Genomic_DNA"/>
</dbReference>
<proteinExistence type="predicted"/>
<keyword evidence="9" id="KW-1185">Reference proteome</keyword>
<dbReference type="GO" id="GO:0000981">
    <property type="term" value="F:DNA-binding transcription factor activity, RNA polymerase II-specific"/>
    <property type="evidence" value="ECO:0007669"/>
    <property type="project" value="InterPro"/>
</dbReference>
<dbReference type="SMART" id="SM00389">
    <property type="entry name" value="HOX"/>
    <property type="match status" value="1"/>
</dbReference>
<accession>A0A9P5N7T0</accession>
<feature type="region of interest" description="Disordered" evidence="6">
    <location>
        <begin position="72"/>
        <end position="93"/>
    </location>
</feature>
<comment type="subcellular location">
    <subcellularLocation>
        <location evidence="4 5">Nucleus</location>
    </subcellularLocation>
</comment>
<dbReference type="SUPFAM" id="SSF46689">
    <property type="entry name" value="Homeodomain-like"/>
    <property type="match status" value="1"/>
</dbReference>
<dbReference type="GO" id="GO:0005634">
    <property type="term" value="C:nucleus"/>
    <property type="evidence" value="ECO:0007669"/>
    <property type="project" value="UniProtKB-SubCell"/>
</dbReference>
<evidence type="ECO:0000256" key="1">
    <source>
        <dbReference type="ARBA" id="ARBA00023125"/>
    </source>
</evidence>
<evidence type="ECO:0000256" key="4">
    <source>
        <dbReference type="PROSITE-ProRule" id="PRU00108"/>
    </source>
</evidence>
<feature type="domain" description="Homeobox" evidence="7">
    <location>
        <begin position="1"/>
        <end position="44"/>
    </location>
</feature>
<reference evidence="8" key="1">
    <citation type="submission" date="2020-11" db="EMBL/GenBank/DDBJ databases">
        <authorList>
            <consortium name="DOE Joint Genome Institute"/>
            <person name="Ahrendt S."/>
            <person name="Riley R."/>
            <person name="Andreopoulos W."/>
            <person name="LaButti K."/>
            <person name="Pangilinan J."/>
            <person name="Ruiz-duenas F.J."/>
            <person name="Barrasa J.M."/>
            <person name="Sanchez-Garcia M."/>
            <person name="Camarero S."/>
            <person name="Miyauchi S."/>
            <person name="Serrano A."/>
            <person name="Linde D."/>
            <person name="Babiker R."/>
            <person name="Drula E."/>
            <person name="Ayuso-Fernandez I."/>
            <person name="Pacheco R."/>
            <person name="Padilla G."/>
            <person name="Ferreira P."/>
            <person name="Barriuso J."/>
            <person name="Kellner H."/>
            <person name="Castanera R."/>
            <person name="Alfaro M."/>
            <person name="Ramirez L."/>
            <person name="Pisabarro A.G."/>
            <person name="Kuo A."/>
            <person name="Tritt A."/>
            <person name="Lipzen A."/>
            <person name="He G."/>
            <person name="Yan M."/>
            <person name="Ng V."/>
            <person name="Cullen D."/>
            <person name="Martin F."/>
            <person name="Rosso M.-N."/>
            <person name="Henrissat B."/>
            <person name="Hibbett D."/>
            <person name="Martinez A.T."/>
            <person name="Grigoriev I.V."/>
        </authorList>
    </citation>
    <scope>NUCLEOTIDE SEQUENCE</scope>
    <source>
        <strain evidence="8">AH 44721</strain>
    </source>
</reference>
<dbReference type="OrthoDB" id="6159439at2759"/>
<evidence type="ECO:0000259" key="7">
    <source>
        <dbReference type="PROSITE" id="PS50071"/>
    </source>
</evidence>
<gene>
    <name evidence="8" type="ORF">CPB84DRAFT_1695023</name>
</gene>
<feature type="compositionally biased region" description="Polar residues" evidence="6">
    <location>
        <begin position="72"/>
        <end position="81"/>
    </location>
</feature>
<evidence type="ECO:0000256" key="5">
    <source>
        <dbReference type="RuleBase" id="RU000682"/>
    </source>
</evidence>
<keyword evidence="1 4" id="KW-0238">DNA-binding</keyword>
<dbReference type="InterPro" id="IPR001356">
    <property type="entry name" value="HD"/>
</dbReference>
<keyword evidence="3 4" id="KW-0539">Nucleus</keyword>
<dbReference type="AlphaFoldDB" id="A0A9P5N7T0"/>
<evidence type="ECO:0000313" key="8">
    <source>
        <dbReference type="EMBL" id="KAF8868984.1"/>
    </source>
</evidence>
<keyword evidence="2 4" id="KW-0371">Homeobox</keyword>
<comment type="caution">
    <text evidence="8">The sequence shown here is derived from an EMBL/GenBank/DDBJ whole genome shotgun (WGS) entry which is preliminary data.</text>
</comment>
<dbReference type="Proteomes" id="UP000724874">
    <property type="component" value="Unassembled WGS sequence"/>
</dbReference>
<evidence type="ECO:0000256" key="3">
    <source>
        <dbReference type="ARBA" id="ARBA00023242"/>
    </source>
</evidence>
<evidence type="ECO:0000256" key="2">
    <source>
        <dbReference type="ARBA" id="ARBA00023155"/>
    </source>
</evidence>
<name>A0A9P5N7T0_GYMJU</name>
<dbReference type="Gene3D" id="1.10.10.60">
    <property type="entry name" value="Homeodomain-like"/>
    <property type="match status" value="1"/>
</dbReference>
<dbReference type="InterPro" id="IPR009057">
    <property type="entry name" value="Homeodomain-like_sf"/>
</dbReference>
<protein>
    <recommendedName>
        <fullName evidence="7">Homeobox domain-containing protein</fullName>
    </recommendedName>
</protein>
<dbReference type="CDD" id="cd00086">
    <property type="entry name" value="homeodomain"/>
    <property type="match status" value="1"/>
</dbReference>
<dbReference type="PROSITE" id="PS00027">
    <property type="entry name" value="HOMEOBOX_1"/>
    <property type="match status" value="1"/>
</dbReference>
<dbReference type="Pfam" id="PF00046">
    <property type="entry name" value="Homeodomain"/>
    <property type="match status" value="1"/>
</dbReference>
<evidence type="ECO:0000313" key="9">
    <source>
        <dbReference type="Proteomes" id="UP000724874"/>
    </source>
</evidence>
<evidence type="ECO:0000256" key="6">
    <source>
        <dbReference type="SAM" id="MobiDB-lite"/>
    </source>
</evidence>
<feature type="non-terminal residue" evidence="8">
    <location>
        <position position="149"/>
    </location>
</feature>
<sequence length="149" mass="17138">LEKYFEYNAYPSSKHQEILAAKSDMTRRQIEVWFQNHRNRAKKEDRVLKRFNSASDYPLEVALSVLPCGNLSQVNRLPTPSSEEDSGSETPDEFDDVSVYRVHLRIILTFLLFYAGSQINLVHRQLQFLQASTCIPNFISFKVSGAIPL</sequence>
<organism evidence="8 9">
    <name type="scientific">Gymnopilus junonius</name>
    <name type="common">Spectacular rustgill mushroom</name>
    <name type="synonym">Gymnopilus spectabilis subsp. junonius</name>
    <dbReference type="NCBI Taxonomy" id="109634"/>
    <lineage>
        <taxon>Eukaryota</taxon>
        <taxon>Fungi</taxon>
        <taxon>Dikarya</taxon>
        <taxon>Basidiomycota</taxon>
        <taxon>Agaricomycotina</taxon>
        <taxon>Agaricomycetes</taxon>
        <taxon>Agaricomycetidae</taxon>
        <taxon>Agaricales</taxon>
        <taxon>Agaricineae</taxon>
        <taxon>Hymenogastraceae</taxon>
        <taxon>Gymnopilus</taxon>
    </lineage>
</organism>
<dbReference type="GO" id="GO:0003677">
    <property type="term" value="F:DNA binding"/>
    <property type="evidence" value="ECO:0007669"/>
    <property type="project" value="UniProtKB-UniRule"/>
</dbReference>
<feature type="DNA-binding region" description="Homeobox" evidence="4">
    <location>
        <begin position="3"/>
        <end position="45"/>
    </location>
</feature>
<dbReference type="PROSITE" id="PS50071">
    <property type="entry name" value="HOMEOBOX_2"/>
    <property type="match status" value="1"/>
</dbReference>
<feature type="compositionally biased region" description="Acidic residues" evidence="6">
    <location>
        <begin position="82"/>
        <end position="93"/>
    </location>
</feature>
<dbReference type="InterPro" id="IPR017970">
    <property type="entry name" value="Homeobox_CS"/>
</dbReference>